<proteinExistence type="predicted"/>
<dbReference type="STRING" id="570519.SAMN04488116_0754"/>
<accession>A0A1M5IJL1</accession>
<gene>
    <name evidence="1" type="ORF">SAMN04488116_0754</name>
</gene>
<evidence type="ECO:0000313" key="1">
    <source>
        <dbReference type="EMBL" id="SHG28528.1"/>
    </source>
</evidence>
<name>A0A1M5IJL1_9FLAO</name>
<dbReference type="OrthoDB" id="5855557at2"/>
<evidence type="ECO:0008006" key="3">
    <source>
        <dbReference type="Google" id="ProtNLM"/>
    </source>
</evidence>
<dbReference type="RefSeq" id="WP_073176540.1">
    <property type="nucleotide sequence ID" value="NZ_FQWL01000001.1"/>
</dbReference>
<dbReference type="EMBL" id="FQWL01000001">
    <property type="protein sequence ID" value="SHG28528.1"/>
    <property type="molecule type" value="Genomic_DNA"/>
</dbReference>
<organism evidence="1 2">
    <name type="scientific">Flagellimonas flava</name>
    <dbReference type="NCBI Taxonomy" id="570519"/>
    <lineage>
        <taxon>Bacteria</taxon>
        <taxon>Pseudomonadati</taxon>
        <taxon>Bacteroidota</taxon>
        <taxon>Flavobacteriia</taxon>
        <taxon>Flavobacteriales</taxon>
        <taxon>Flavobacteriaceae</taxon>
        <taxon>Flagellimonas</taxon>
    </lineage>
</organism>
<sequence>MKKLKYFFITFVLLFIALVIFAKVPEKKKEHKTTHFHFIYSHSIDQSSVVRLSEVLESSYSRIGKNLKTIPSENIEVNIYSQRWRYFQATGYWNASGNIEGISKLHFMENAWLDTEISKIAVHEFVHTIVLKLLIEREPEPLDPVRFDEKFLTFPVWLWEGISVYEAGQFYAPKTLAYFDNGNYPQISELNNRSDGQKIYTCGYTVIEYILEAYGRDKLLELVTSYGDLKKVFNLTDEQFSNNWYDFVKDRYKLK</sequence>
<reference evidence="2" key="1">
    <citation type="submission" date="2016-11" db="EMBL/GenBank/DDBJ databases">
        <authorList>
            <person name="Varghese N."/>
            <person name="Submissions S."/>
        </authorList>
    </citation>
    <scope>NUCLEOTIDE SEQUENCE [LARGE SCALE GENOMIC DNA]</scope>
    <source>
        <strain evidence="2">DSM 22638</strain>
    </source>
</reference>
<evidence type="ECO:0000313" key="2">
    <source>
        <dbReference type="Proteomes" id="UP000184532"/>
    </source>
</evidence>
<keyword evidence="2" id="KW-1185">Reference proteome</keyword>
<dbReference type="AlphaFoldDB" id="A0A1M5IJL1"/>
<protein>
    <recommendedName>
        <fullName evidence="3">Peptidase MA superfamily protein</fullName>
    </recommendedName>
</protein>
<dbReference type="Proteomes" id="UP000184532">
    <property type="component" value="Unassembled WGS sequence"/>
</dbReference>